<evidence type="ECO:0000313" key="2">
    <source>
        <dbReference type="Proteomes" id="UP001596060"/>
    </source>
</evidence>
<dbReference type="RefSeq" id="WP_377815972.1">
    <property type="nucleotide sequence ID" value="NZ_JBHSLU010000009.1"/>
</dbReference>
<dbReference type="Proteomes" id="UP001596060">
    <property type="component" value="Unassembled WGS sequence"/>
</dbReference>
<comment type="caution">
    <text evidence="1">The sequence shown here is derived from an EMBL/GenBank/DDBJ whole genome shotgun (WGS) entry which is preliminary data.</text>
</comment>
<protein>
    <submittedName>
        <fullName evidence="1">Uncharacterized protein</fullName>
    </submittedName>
</protein>
<evidence type="ECO:0000313" key="1">
    <source>
        <dbReference type="EMBL" id="MFC5504886.1"/>
    </source>
</evidence>
<gene>
    <name evidence="1" type="ORF">ACFPN9_06395</name>
</gene>
<organism evidence="1 2">
    <name type="scientific">Bosea massiliensis</name>
    <dbReference type="NCBI Taxonomy" id="151419"/>
    <lineage>
        <taxon>Bacteria</taxon>
        <taxon>Pseudomonadati</taxon>
        <taxon>Pseudomonadota</taxon>
        <taxon>Alphaproteobacteria</taxon>
        <taxon>Hyphomicrobiales</taxon>
        <taxon>Boseaceae</taxon>
        <taxon>Bosea</taxon>
    </lineage>
</organism>
<dbReference type="EMBL" id="JBHSLU010000009">
    <property type="protein sequence ID" value="MFC5504886.1"/>
    <property type="molecule type" value="Genomic_DNA"/>
</dbReference>
<sequence length="111" mass="12205">MRTFSIDPAIAAAYLGEGDSATAADRAFYDRQADLRDQIREIEATARSKGVGLDHPNFGPQLAELRQRLDDLRAQQAAGAERREYSIFMATKVRAALPSDRLPLPFIASAL</sequence>
<reference evidence="2" key="1">
    <citation type="journal article" date="2019" name="Int. J. Syst. Evol. Microbiol.">
        <title>The Global Catalogue of Microorganisms (GCM) 10K type strain sequencing project: providing services to taxonomists for standard genome sequencing and annotation.</title>
        <authorList>
            <consortium name="The Broad Institute Genomics Platform"/>
            <consortium name="The Broad Institute Genome Sequencing Center for Infectious Disease"/>
            <person name="Wu L."/>
            <person name="Ma J."/>
        </authorList>
    </citation>
    <scope>NUCLEOTIDE SEQUENCE [LARGE SCALE GENOMIC DNA]</scope>
    <source>
        <strain evidence="2">CCUG 43117</strain>
    </source>
</reference>
<keyword evidence="2" id="KW-1185">Reference proteome</keyword>
<proteinExistence type="predicted"/>
<accession>A0ABW0NWP1</accession>
<name>A0ABW0NWP1_9HYPH</name>